<dbReference type="GO" id="GO:0009425">
    <property type="term" value="C:bacterial-type flagellum basal body"/>
    <property type="evidence" value="ECO:0007669"/>
    <property type="project" value="UniProtKB-SubCell"/>
</dbReference>
<evidence type="ECO:0000256" key="1">
    <source>
        <dbReference type="ARBA" id="ARBA00004117"/>
    </source>
</evidence>
<organism evidence="10">
    <name type="scientific">Magnetospirillum gryphiswaldense</name>
    <dbReference type="NCBI Taxonomy" id="55518"/>
    <lineage>
        <taxon>Bacteria</taxon>
        <taxon>Pseudomonadati</taxon>
        <taxon>Pseudomonadota</taxon>
        <taxon>Alphaproteobacteria</taxon>
        <taxon>Rhodospirillales</taxon>
        <taxon>Rhodospirillaceae</taxon>
        <taxon>Magnetospirillum</taxon>
    </lineage>
</organism>
<sequence>MEMTDYLRSVAALVLVLGMILGVLWLLRRFGVPGMVPPRTSVRRLALVETIALDSRRRLVLVRRDGREHLLLLGTSGDLLVEGNIETAQDDLGGVENKP</sequence>
<accession>A4U379</accession>
<dbReference type="PANTHER" id="PTHR38766">
    <property type="entry name" value="FLAGELLAR PROTEIN FLIO"/>
    <property type="match status" value="1"/>
</dbReference>
<comment type="subcellular location">
    <subcellularLocation>
        <location evidence="1">Bacterial flagellum basal body</location>
    </subcellularLocation>
    <subcellularLocation>
        <location evidence="2">Cell membrane</location>
    </subcellularLocation>
</comment>
<proteinExistence type="inferred from homology"/>
<evidence type="ECO:0000256" key="6">
    <source>
        <dbReference type="ARBA" id="ARBA00023136"/>
    </source>
</evidence>
<evidence type="ECO:0000256" key="2">
    <source>
        <dbReference type="ARBA" id="ARBA00004236"/>
    </source>
</evidence>
<dbReference type="RefSeq" id="WP_106003254.1">
    <property type="nucleotide sequence ID" value="NZ_CP027527.1"/>
</dbReference>
<dbReference type="GO" id="GO:0044781">
    <property type="term" value="P:bacterial-type flagellum organization"/>
    <property type="evidence" value="ECO:0007669"/>
    <property type="project" value="InterPro"/>
</dbReference>
<evidence type="ECO:0000256" key="4">
    <source>
        <dbReference type="ARBA" id="ARBA00022692"/>
    </source>
</evidence>
<dbReference type="EMBL" id="CU459003">
    <property type="protein sequence ID" value="CAM77336.1"/>
    <property type="molecule type" value="Genomic_DNA"/>
</dbReference>
<dbReference type="InterPro" id="IPR052205">
    <property type="entry name" value="FliO/MopB"/>
</dbReference>
<dbReference type="InterPro" id="IPR022781">
    <property type="entry name" value="Flagellar_biosynth_FliO"/>
</dbReference>
<evidence type="ECO:0000313" key="10">
    <source>
        <dbReference type="EMBL" id="CAM77336.1"/>
    </source>
</evidence>
<gene>
    <name evidence="10" type="ORF">MGR_2522</name>
</gene>
<protein>
    <submittedName>
        <fullName evidence="10">Uncharacterized protein</fullName>
    </submittedName>
</protein>
<reference evidence="10" key="1">
    <citation type="journal article" date="2007" name="J. Bacteriol.">
        <title>Comparative genome analysis of four magnetotactic bacteria reveals a complex set of group-specific genes implicated in magnetosome biomineralization and function.</title>
        <authorList>
            <person name="Richter M."/>
            <person name="Kube M."/>
            <person name="Bazylinski D.A."/>
            <person name="Lombardot T."/>
            <person name="Gloeckner F.O."/>
            <person name="Reinhardt R."/>
            <person name="Schueler D."/>
        </authorList>
    </citation>
    <scope>NUCLEOTIDE SEQUENCE</scope>
    <source>
        <strain evidence="10">MSR-1</strain>
    </source>
</reference>
<keyword evidence="3" id="KW-1003">Cell membrane</keyword>
<evidence type="ECO:0000256" key="9">
    <source>
        <dbReference type="SAM" id="Phobius"/>
    </source>
</evidence>
<feature type="transmembrane region" description="Helical" evidence="9">
    <location>
        <begin position="6"/>
        <end position="27"/>
    </location>
</feature>
<evidence type="ECO:0000256" key="3">
    <source>
        <dbReference type="ARBA" id="ARBA00022475"/>
    </source>
</evidence>
<evidence type="ECO:0000256" key="5">
    <source>
        <dbReference type="ARBA" id="ARBA00022989"/>
    </source>
</evidence>
<keyword evidence="5 9" id="KW-1133">Transmembrane helix</keyword>
<keyword evidence="6 9" id="KW-0472">Membrane</keyword>
<evidence type="ECO:0000256" key="8">
    <source>
        <dbReference type="ARBA" id="ARBA00037937"/>
    </source>
</evidence>
<dbReference type="GO" id="GO:0005886">
    <property type="term" value="C:plasma membrane"/>
    <property type="evidence" value="ECO:0007669"/>
    <property type="project" value="UniProtKB-SubCell"/>
</dbReference>
<evidence type="ECO:0000256" key="7">
    <source>
        <dbReference type="ARBA" id="ARBA00023143"/>
    </source>
</evidence>
<keyword evidence="4 9" id="KW-0812">Transmembrane</keyword>
<dbReference type="Pfam" id="PF04347">
    <property type="entry name" value="FliO"/>
    <property type="match status" value="1"/>
</dbReference>
<comment type="similarity">
    <text evidence="8">Belongs to the FliO/MopB family.</text>
</comment>
<keyword evidence="7" id="KW-0975">Bacterial flagellum</keyword>
<name>A4U379_9PROT</name>
<dbReference type="AlphaFoldDB" id="A4U379"/>
<dbReference type="PANTHER" id="PTHR38766:SF1">
    <property type="entry name" value="FLAGELLAR PROTEIN FLIO"/>
    <property type="match status" value="1"/>
</dbReference>